<comment type="caution">
    <text evidence="2">The sequence shown here is derived from an EMBL/GenBank/DDBJ whole genome shotgun (WGS) entry which is preliminary data.</text>
</comment>
<sequence>MESHTSPCPLGRPSGHARADALLACLSPWELLHLRNKFRNDDIKITGLATISDLPIDIMSMIVERLELEDIIRCRLVSRSWHATWAGGAAITAVCHHFFPGLLEKAAVDRDPRCAAELLQSCIKRYLWHKDCTHSESNSVRWEKDLGHATTIHEEFKLLVHVFYQQGLLVLKENETSVRVHDLTTDQHLLCNFSDCWIHGEIESLQAMSSNLLVFTIDTSLDTWPQPTVL</sequence>
<dbReference type="Proteomes" id="UP000811619">
    <property type="component" value="Unassembled WGS sequence"/>
</dbReference>
<evidence type="ECO:0000313" key="2">
    <source>
        <dbReference type="EMBL" id="KAG5914995.1"/>
    </source>
</evidence>
<dbReference type="InterPro" id="IPR036047">
    <property type="entry name" value="F-box-like_dom_sf"/>
</dbReference>
<gene>
    <name evidence="2" type="ORF">E4U42_000190</name>
</gene>
<dbReference type="Gene3D" id="1.20.1280.50">
    <property type="match status" value="1"/>
</dbReference>
<evidence type="ECO:0000259" key="1">
    <source>
        <dbReference type="PROSITE" id="PS50181"/>
    </source>
</evidence>
<name>A0A8K0J079_9HYPO</name>
<dbReference type="OrthoDB" id="1918685at2759"/>
<keyword evidence="3" id="KW-1185">Reference proteome</keyword>
<organism evidence="2 3">
    <name type="scientific">Claviceps africana</name>
    <dbReference type="NCBI Taxonomy" id="83212"/>
    <lineage>
        <taxon>Eukaryota</taxon>
        <taxon>Fungi</taxon>
        <taxon>Dikarya</taxon>
        <taxon>Ascomycota</taxon>
        <taxon>Pezizomycotina</taxon>
        <taxon>Sordariomycetes</taxon>
        <taxon>Hypocreomycetidae</taxon>
        <taxon>Hypocreales</taxon>
        <taxon>Clavicipitaceae</taxon>
        <taxon>Claviceps</taxon>
    </lineage>
</organism>
<dbReference type="InterPro" id="IPR001810">
    <property type="entry name" value="F-box_dom"/>
</dbReference>
<feature type="domain" description="F-box" evidence="1">
    <location>
        <begin position="48"/>
        <end position="82"/>
    </location>
</feature>
<accession>A0A8K0J079</accession>
<dbReference type="SUPFAM" id="SSF81383">
    <property type="entry name" value="F-box domain"/>
    <property type="match status" value="1"/>
</dbReference>
<dbReference type="AlphaFoldDB" id="A0A8K0J079"/>
<proteinExistence type="predicted"/>
<evidence type="ECO:0000313" key="3">
    <source>
        <dbReference type="Proteomes" id="UP000811619"/>
    </source>
</evidence>
<dbReference type="EMBL" id="SRPY01001039">
    <property type="protein sequence ID" value="KAG5914995.1"/>
    <property type="molecule type" value="Genomic_DNA"/>
</dbReference>
<reference evidence="2" key="1">
    <citation type="journal article" date="2020" name="bioRxiv">
        <title>Whole genome comparisons of ergot fungi reveals the divergence and evolution of species within the genus Claviceps are the result of varying mechanisms driving genome evolution and host range expansion.</title>
        <authorList>
            <person name="Wyka S.A."/>
            <person name="Mondo S.J."/>
            <person name="Liu M."/>
            <person name="Dettman J."/>
            <person name="Nalam V."/>
            <person name="Broders K.D."/>
        </authorList>
    </citation>
    <scope>NUCLEOTIDE SEQUENCE</scope>
    <source>
        <strain evidence="2">CCC 489</strain>
    </source>
</reference>
<protein>
    <recommendedName>
        <fullName evidence="1">F-box domain-containing protein</fullName>
    </recommendedName>
</protein>
<dbReference type="Pfam" id="PF00646">
    <property type="entry name" value="F-box"/>
    <property type="match status" value="1"/>
</dbReference>
<dbReference type="PROSITE" id="PS50181">
    <property type="entry name" value="FBOX"/>
    <property type="match status" value="1"/>
</dbReference>
<dbReference type="SMART" id="SM00256">
    <property type="entry name" value="FBOX"/>
    <property type="match status" value="1"/>
</dbReference>